<protein>
    <submittedName>
        <fullName evidence="2">Uncharacterized protein</fullName>
    </submittedName>
</protein>
<evidence type="ECO:0000313" key="2">
    <source>
        <dbReference type="EMBL" id="EFO88052.1"/>
    </source>
</evidence>
<keyword evidence="3" id="KW-1185">Reference proteome</keyword>
<sequence>MPSESSPAKMATTTSEQKENKPNINRFVHRFQPDDEVTVTKQITSTAPSSYSNL</sequence>
<organism evidence="3">
    <name type="scientific">Caenorhabditis remanei</name>
    <name type="common">Caenorhabditis vulgaris</name>
    <dbReference type="NCBI Taxonomy" id="31234"/>
    <lineage>
        <taxon>Eukaryota</taxon>
        <taxon>Metazoa</taxon>
        <taxon>Ecdysozoa</taxon>
        <taxon>Nematoda</taxon>
        <taxon>Chromadorea</taxon>
        <taxon>Rhabditida</taxon>
        <taxon>Rhabditina</taxon>
        <taxon>Rhabditomorpha</taxon>
        <taxon>Rhabditoidea</taxon>
        <taxon>Rhabditidae</taxon>
        <taxon>Peloderinae</taxon>
        <taxon>Caenorhabditis</taxon>
    </lineage>
</organism>
<gene>
    <name evidence="2" type="ORF">CRE_05139</name>
</gene>
<dbReference type="Proteomes" id="UP000008281">
    <property type="component" value="Unassembled WGS sequence"/>
</dbReference>
<name>E3N6A0_CAERE</name>
<dbReference type="InParanoid" id="E3N6A0"/>
<evidence type="ECO:0000313" key="3">
    <source>
        <dbReference type="Proteomes" id="UP000008281"/>
    </source>
</evidence>
<dbReference type="HOGENOM" id="CLU_3052345_0_0_1"/>
<dbReference type="EMBL" id="DS268539">
    <property type="protein sequence ID" value="EFO88052.1"/>
    <property type="molecule type" value="Genomic_DNA"/>
</dbReference>
<feature type="compositionally biased region" description="Polar residues" evidence="1">
    <location>
        <begin position="1"/>
        <end position="15"/>
    </location>
</feature>
<proteinExistence type="predicted"/>
<feature type="region of interest" description="Disordered" evidence="1">
    <location>
        <begin position="1"/>
        <end position="24"/>
    </location>
</feature>
<reference evidence="2" key="1">
    <citation type="submission" date="2007-07" db="EMBL/GenBank/DDBJ databases">
        <title>PCAP assembly of the Caenorhabditis remanei genome.</title>
        <authorList>
            <consortium name="The Caenorhabditis remanei Sequencing Consortium"/>
            <person name="Wilson R.K."/>
        </authorList>
    </citation>
    <scope>NUCLEOTIDE SEQUENCE [LARGE SCALE GENOMIC DNA]</scope>
    <source>
        <strain evidence="2">PB4641</strain>
    </source>
</reference>
<accession>E3N6A0</accession>
<dbReference type="AlphaFoldDB" id="E3N6A0"/>
<evidence type="ECO:0000256" key="1">
    <source>
        <dbReference type="SAM" id="MobiDB-lite"/>
    </source>
</evidence>